<dbReference type="EMBL" id="LAZR01065853">
    <property type="protein sequence ID" value="KKK54714.1"/>
    <property type="molecule type" value="Genomic_DNA"/>
</dbReference>
<sequence length="118" mass="13886">MIFQGLFEILDSCFSGIEIFYNNIDKYFLEMISDLIRTHQDIEDNLDTALETIIPILIDEFVEIGLYRAKVQNRLSAKFLTIKIEQKGIRSSIIELYEKKIAPLVYEIIMEQIIFYLV</sequence>
<organism evidence="1">
    <name type="scientific">marine sediment metagenome</name>
    <dbReference type="NCBI Taxonomy" id="412755"/>
    <lineage>
        <taxon>unclassified sequences</taxon>
        <taxon>metagenomes</taxon>
        <taxon>ecological metagenomes</taxon>
    </lineage>
</organism>
<gene>
    <name evidence="1" type="ORF">LCGC14_3081910</name>
</gene>
<accession>A0A0F8YKL4</accession>
<reference evidence="1" key="1">
    <citation type="journal article" date="2015" name="Nature">
        <title>Complex archaea that bridge the gap between prokaryotes and eukaryotes.</title>
        <authorList>
            <person name="Spang A."/>
            <person name="Saw J.H."/>
            <person name="Jorgensen S.L."/>
            <person name="Zaremba-Niedzwiedzka K."/>
            <person name="Martijn J."/>
            <person name="Lind A.E."/>
            <person name="van Eijk R."/>
            <person name="Schleper C."/>
            <person name="Guy L."/>
            <person name="Ettema T.J."/>
        </authorList>
    </citation>
    <scope>NUCLEOTIDE SEQUENCE</scope>
</reference>
<dbReference type="AlphaFoldDB" id="A0A0F8YKL4"/>
<comment type="caution">
    <text evidence="1">The sequence shown here is derived from an EMBL/GenBank/DDBJ whole genome shotgun (WGS) entry which is preliminary data.</text>
</comment>
<name>A0A0F8YKL4_9ZZZZ</name>
<feature type="non-terminal residue" evidence="1">
    <location>
        <position position="118"/>
    </location>
</feature>
<proteinExistence type="predicted"/>
<evidence type="ECO:0000313" key="1">
    <source>
        <dbReference type="EMBL" id="KKK54714.1"/>
    </source>
</evidence>
<protein>
    <submittedName>
        <fullName evidence="1">Uncharacterized protein</fullName>
    </submittedName>
</protein>